<feature type="compositionally biased region" description="Polar residues" evidence="4">
    <location>
        <begin position="1"/>
        <end position="18"/>
    </location>
</feature>
<dbReference type="OrthoDB" id="5954088at2759"/>
<dbReference type="SUPFAM" id="SSF52058">
    <property type="entry name" value="L domain-like"/>
    <property type="match status" value="1"/>
</dbReference>
<reference evidence="5 6" key="1">
    <citation type="submission" date="2017-09" db="EMBL/GenBank/DDBJ databases">
        <title>Genome sequencing of Besnoitia besnoiti strain Bb-Ger1.</title>
        <authorList>
            <person name="Schares G."/>
            <person name="Venepally P."/>
            <person name="Lorenzi H.A."/>
        </authorList>
    </citation>
    <scope>NUCLEOTIDE SEQUENCE [LARGE SCALE GENOMIC DNA]</scope>
    <source>
        <strain evidence="5 6">Bb-Ger1</strain>
    </source>
</reference>
<feature type="region of interest" description="Disordered" evidence="4">
    <location>
        <begin position="1"/>
        <end position="34"/>
    </location>
</feature>
<sequence length="329" mass="37399">MATLSPSSASGEPATNQLSSSAIPQPGSSSREKLIAQHVPSASAYEAATATAQSAPLEVKAYRAGPNQLPDGRLFWATKTRMVPRRLPLEYLRTKADEGATAFKRAVLDEIRKMKEEQYRPCLQDSTDWETTPRAKHEDVIVFHKEFVVEMGSIEQIVLNGREASFRYNFGVLTEEDQEFFADFFNLRCLKMLYCGLTSFENIPRFQFLRELDLTGNQITNFKGLLCFRYLRVVKLCDNRVTTLKHFPFSPGLEDLDLSRNPFNGSLERLVERANHLRILRLRMTPISDPEHLLPLMPKLELIDLGNTPIVYNTPSFARLAPLQSKIIF</sequence>
<keyword evidence="6" id="KW-1185">Reference proteome</keyword>
<dbReference type="InterPro" id="IPR045081">
    <property type="entry name" value="AN32"/>
</dbReference>
<dbReference type="RefSeq" id="XP_029220036.1">
    <property type="nucleotide sequence ID" value="XM_029364113.1"/>
</dbReference>
<dbReference type="InterPro" id="IPR032675">
    <property type="entry name" value="LRR_dom_sf"/>
</dbReference>
<dbReference type="GeneID" id="40310607"/>
<evidence type="ECO:0000256" key="4">
    <source>
        <dbReference type="SAM" id="MobiDB-lite"/>
    </source>
</evidence>
<dbReference type="InterPro" id="IPR001611">
    <property type="entry name" value="Leu-rich_rpt"/>
</dbReference>
<evidence type="ECO:0000256" key="1">
    <source>
        <dbReference type="ARBA" id="ARBA00022614"/>
    </source>
</evidence>
<dbReference type="AlphaFoldDB" id="A0A2A9MK91"/>
<gene>
    <name evidence="5" type="ORF">BESB_056780</name>
</gene>
<dbReference type="PANTHER" id="PTHR11375">
    <property type="entry name" value="ACIDIC LEUCINE-RICH NUCLEAR PHOSPHOPROTEIN 32"/>
    <property type="match status" value="1"/>
</dbReference>
<name>A0A2A9MK91_BESBE</name>
<dbReference type="VEuPathDB" id="ToxoDB:BESB_056780"/>
<comment type="caution">
    <text evidence="5">The sequence shown here is derived from an EMBL/GenBank/DDBJ whole genome shotgun (WGS) entry which is preliminary data.</text>
</comment>
<comment type="similarity">
    <text evidence="3">Belongs to the ANP32 family.</text>
</comment>
<dbReference type="GO" id="GO:0005634">
    <property type="term" value="C:nucleus"/>
    <property type="evidence" value="ECO:0007669"/>
    <property type="project" value="TreeGrafter"/>
</dbReference>
<evidence type="ECO:0000256" key="3">
    <source>
        <dbReference type="ARBA" id="ARBA00025777"/>
    </source>
</evidence>
<dbReference type="PANTHER" id="PTHR11375:SF0">
    <property type="entry name" value="ACIDIC LEUCINE-RICH NUCLEAR PHOSPHOPROTEIN 32 FAMILY MEMBER A"/>
    <property type="match status" value="1"/>
</dbReference>
<dbReference type="GO" id="GO:0042393">
    <property type="term" value="F:histone binding"/>
    <property type="evidence" value="ECO:0007669"/>
    <property type="project" value="TreeGrafter"/>
</dbReference>
<dbReference type="Pfam" id="PF13516">
    <property type="entry name" value="LRR_6"/>
    <property type="match status" value="1"/>
</dbReference>
<keyword evidence="1" id="KW-0433">Leucine-rich repeat</keyword>
<protein>
    <submittedName>
        <fullName evidence="5">Leucine rich repeat-containing protein</fullName>
    </submittedName>
</protein>
<evidence type="ECO:0000313" key="5">
    <source>
        <dbReference type="EMBL" id="PFH36027.1"/>
    </source>
</evidence>
<dbReference type="PROSITE" id="PS51450">
    <property type="entry name" value="LRR"/>
    <property type="match status" value="1"/>
</dbReference>
<evidence type="ECO:0000256" key="2">
    <source>
        <dbReference type="ARBA" id="ARBA00022737"/>
    </source>
</evidence>
<keyword evidence="2" id="KW-0677">Repeat</keyword>
<dbReference type="STRING" id="94643.A0A2A9MK91"/>
<organism evidence="5 6">
    <name type="scientific">Besnoitia besnoiti</name>
    <name type="common">Apicomplexan protozoan</name>
    <dbReference type="NCBI Taxonomy" id="94643"/>
    <lineage>
        <taxon>Eukaryota</taxon>
        <taxon>Sar</taxon>
        <taxon>Alveolata</taxon>
        <taxon>Apicomplexa</taxon>
        <taxon>Conoidasida</taxon>
        <taxon>Coccidia</taxon>
        <taxon>Eucoccidiorida</taxon>
        <taxon>Eimeriorina</taxon>
        <taxon>Sarcocystidae</taxon>
        <taxon>Besnoitia</taxon>
    </lineage>
</organism>
<dbReference type="Gene3D" id="3.80.10.10">
    <property type="entry name" value="Ribonuclease Inhibitor"/>
    <property type="match status" value="1"/>
</dbReference>
<dbReference type="EMBL" id="NWUJ01000004">
    <property type="protein sequence ID" value="PFH36027.1"/>
    <property type="molecule type" value="Genomic_DNA"/>
</dbReference>
<feature type="compositionally biased region" description="Low complexity" evidence="4">
    <location>
        <begin position="19"/>
        <end position="29"/>
    </location>
</feature>
<proteinExistence type="inferred from homology"/>
<accession>A0A2A9MK91</accession>
<evidence type="ECO:0000313" key="6">
    <source>
        <dbReference type="Proteomes" id="UP000224006"/>
    </source>
</evidence>
<dbReference type="Proteomes" id="UP000224006">
    <property type="component" value="Chromosome IV"/>
</dbReference>
<dbReference type="KEGG" id="bbes:BESB_056780"/>